<dbReference type="PROSITE" id="PS50887">
    <property type="entry name" value="GGDEF"/>
    <property type="match status" value="1"/>
</dbReference>
<organism evidence="3 4">
    <name type="scientific">Pseudanabaena cinerea FACHB-1277</name>
    <dbReference type="NCBI Taxonomy" id="2949581"/>
    <lineage>
        <taxon>Bacteria</taxon>
        <taxon>Bacillati</taxon>
        <taxon>Cyanobacteriota</taxon>
        <taxon>Cyanophyceae</taxon>
        <taxon>Pseudanabaenales</taxon>
        <taxon>Pseudanabaenaceae</taxon>
        <taxon>Pseudanabaena</taxon>
        <taxon>Pseudanabaena cinerea</taxon>
    </lineage>
</organism>
<reference evidence="3" key="2">
    <citation type="submission" date="2020-08" db="EMBL/GenBank/DDBJ databases">
        <authorList>
            <person name="Chen M."/>
            <person name="Teng W."/>
            <person name="Zhao L."/>
            <person name="Hu C."/>
            <person name="Zhou Y."/>
            <person name="Han B."/>
            <person name="Song L."/>
            <person name="Shu W."/>
        </authorList>
    </citation>
    <scope>NUCLEOTIDE SEQUENCE</scope>
    <source>
        <strain evidence="3">FACHB-1277</strain>
    </source>
</reference>
<dbReference type="GO" id="GO:1902201">
    <property type="term" value="P:negative regulation of bacterial-type flagellum-dependent cell motility"/>
    <property type="evidence" value="ECO:0007669"/>
    <property type="project" value="TreeGrafter"/>
</dbReference>
<comment type="caution">
    <text evidence="3">The sequence shown here is derived from an EMBL/GenBank/DDBJ whole genome shotgun (WGS) entry which is preliminary data.</text>
</comment>
<gene>
    <name evidence="3" type="ORF">H6F44_20890</name>
</gene>
<reference evidence="3" key="1">
    <citation type="journal article" date="2015" name="ISME J.">
        <title>Draft Genome Sequence of Streptomyces incarnatus NRRL8089, which Produces the Nucleoside Antibiotic Sinefungin.</title>
        <authorList>
            <person name="Oshima K."/>
            <person name="Hattori M."/>
            <person name="Shimizu H."/>
            <person name="Fukuda K."/>
            <person name="Nemoto M."/>
            <person name="Inagaki K."/>
            <person name="Tamura T."/>
        </authorList>
    </citation>
    <scope>NUCLEOTIDE SEQUENCE</scope>
    <source>
        <strain evidence="3">FACHB-1277</strain>
    </source>
</reference>
<feature type="transmembrane region" description="Helical" evidence="1">
    <location>
        <begin position="64"/>
        <end position="84"/>
    </location>
</feature>
<dbReference type="InterPro" id="IPR029787">
    <property type="entry name" value="Nucleotide_cyclase"/>
</dbReference>
<dbReference type="GO" id="GO:0043709">
    <property type="term" value="P:cell adhesion involved in single-species biofilm formation"/>
    <property type="evidence" value="ECO:0007669"/>
    <property type="project" value="TreeGrafter"/>
</dbReference>
<dbReference type="RefSeq" id="WP_190353023.1">
    <property type="nucleotide sequence ID" value="NZ_JACJPY010000116.1"/>
</dbReference>
<dbReference type="AlphaFoldDB" id="A0A926Z7W7"/>
<name>A0A926Z7W7_9CYAN</name>
<dbReference type="GO" id="GO:0052621">
    <property type="term" value="F:diguanylate cyclase activity"/>
    <property type="evidence" value="ECO:0007669"/>
    <property type="project" value="TreeGrafter"/>
</dbReference>
<evidence type="ECO:0000313" key="4">
    <source>
        <dbReference type="Proteomes" id="UP000631421"/>
    </source>
</evidence>
<evidence type="ECO:0000259" key="2">
    <source>
        <dbReference type="PROSITE" id="PS50887"/>
    </source>
</evidence>
<dbReference type="InterPro" id="IPR043128">
    <property type="entry name" value="Rev_trsase/Diguanyl_cyclase"/>
</dbReference>
<proteinExistence type="predicted"/>
<dbReference type="Pfam" id="PF00990">
    <property type="entry name" value="GGDEF"/>
    <property type="match status" value="1"/>
</dbReference>
<dbReference type="Gene3D" id="3.30.70.270">
    <property type="match status" value="1"/>
</dbReference>
<dbReference type="EMBL" id="JACJPY010000116">
    <property type="protein sequence ID" value="MBD2152556.1"/>
    <property type="molecule type" value="Genomic_DNA"/>
</dbReference>
<evidence type="ECO:0000313" key="3">
    <source>
        <dbReference type="EMBL" id="MBD2152556.1"/>
    </source>
</evidence>
<accession>A0A926Z7W7</accession>
<dbReference type="InterPro" id="IPR050469">
    <property type="entry name" value="Diguanylate_Cyclase"/>
</dbReference>
<evidence type="ECO:0000256" key="1">
    <source>
        <dbReference type="SAM" id="Phobius"/>
    </source>
</evidence>
<dbReference type="Proteomes" id="UP000631421">
    <property type="component" value="Unassembled WGS sequence"/>
</dbReference>
<dbReference type="SUPFAM" id="SSF55073">
    <property type="entry name" value="Nucleotide cyclase"/>
    <property type="match status" value="1"/>
</dbReference>
<feature type="transmembrane region" description="Helical" evidence="1">
    <location>
        <begin position="21"/>
        <end position="37"/>
    </location>
</feature>
<sequence length="217" mass="24936">MKSFFNLLFKPNNKTKKNEESFLKFLIISLVGLIAIFDYFTGSGIRVGLVYVIPILLSASINRLFGFIIAIVCALLALAIDIYLQRYSDYPIYYIWELITRGMIFTLVAHLRSSLMYFILREGELARTDYLTGAMNLRTFREQLQTEIYRASRYCYPLTIAYIDIDNFKTINDTLGHSEGDRILCTVVTTIKQHLRKSDIIARLGGDEFAILLPVTD</sequence>
<dbReference type="GO" id="GO:0005886">
    <property type="term" value="C:plasma membrane"/>
    <property type="evidence" value="ECO:0007669"/>
    <property type="project" value="TreeGrafter"/>
</dbReference>
<keyword evidence="1" id="KW-0812">Transmembrane</keyword>
<keyword evidence="4" id="KW-1185">Reference proteome</keyword>
<keyword evidence="1" id="KW-0472">Membrane</keyword>
<feature type="transmembrane region" description="Helical" evidence="1">
    <location>
        <begin position="90"/>
        <end position="111"/>
    </location>
</feature>
<dbReference type="PANTHER" id="PTHR45138">
    <property type="entry name" value="REGULATORY COMPONENTS OF SENSORY TRANSDUCTION SYSTEM"/>
    <property type="match status" value="1"/>
</dbReference>
<dbReference type="InterPro" id="IPR000160">
    <property type="entry name" value="GGDEF_dom"/>
</dbReference>
<protein>
    <submittedName>
        <fullName evidence="3">Diguanylate cyclase</fullName>
    </submittedName>
</protein>
<dbReference type="NCBIfam" id="TIGR00254">
    <property type="entry name" value="GGDEF"/>
    <property type="match status" value="1"/>
</dbReference>
<feature type="domain" description="GGDEF" evidence="2">
    <location>
        <begin position="156"/>
        <end position="217"/>
    </location>
</feature>
<dbReference type="PANTHER" id="PTHR45138:SF9">
    <property type="entry name" value="DIGUANYLATE CYCLASE DGCM-RELATED"/>
    <property type="match status" value="1"/>
</dbReference>
<dbReference type="CDD" id="cd01949">
    <property type="entry name" value="GGDEF"/>
    <property type="match status" value="1"/>
</dbReference>
<dbReference type="SMART" id="SM00267">
    <property type="entry name" value="GGDEF"/>
    <property type="match status" value="1"/>
</dbReference>
<keyword evidence="1" id="KW-1133">Transmembrane helix</keyword>